<name>Q23BL2_TETTS</name>
<evidence type="ECO:0008006" key="4">
    <source>
        <dbReference type="Google" id="ProtNLM"/>
    </source>
</evidence>
<evidence type="ECO:0000256" key="1">
    <source>
        <dbReference type="SAM" id="SignalP"/>
    </source>
</evidence>
<dbReference type="GeneID" id="7842937"/>
<dbReference type="KEGG" id="tet:TTHERM_00234140"/>
<gene>
    <name evidence="2" type="ORF">TTHERM_00234140</name>
</gene>
<reference evidence="3" key="1">
    <citation type="journal article" date="2006" name="PLoS Biol.">
        <title>Macronuclear genome sequence of the ciliate Tetrahymena thermophila, a model eukaryote.</title>
        <authorList>
            <person name="Eisen J.A."/>
            <person name="Coyne R.S."/>
            <person name="Wu M."/>
            <person name="Wu D."/>
            <person name="Thiagarajan M."/>
            <person name="Wortman J.R."/>
            <person name="Badger J.H."/>
            <person name="Ren Q."/>
            <person name="Amedeo P."/>
            <person name="Jones K.M."/>
            <person name="Tallon L.J."/>
            <person name="Delcher A.L."/>
            <person name="Salzberg S.L."/>
            <person name="Silva J.C."/>
            <person name="Haas B.J."/>
            <person name="Majoros W.H."/>
            <person name="Farzad M."/>
            <person name="Carlton J.M."/>
            <person name="Smith R.K. Jr."/>
            <person name="Garg J."/>
            <person name="Pearlman R.E."/>
            <person name="Karrer K.M."/>
            <person name="Sun L."/>
            <person name="Manning G."/>
            <person name="Elde N.C."/>
            <person name="Turkewitz A.P."/>
            <person name="Asai D.J."/>
            <person name="Wilkes D.E."/>
            <person name="Wang Y."/>
            <person name="Cai H."/>
            <person name="Collins K."/>
            <person name="Stewart B.A."/>
            <person name="Lee S.R."/>
            <person name="Wilamowska K."/>
            <person name="Weinberg Z."/>
            <person name="Ruzzo W.L."/>
            <person name="Wloga D."/>
            <person name="Gaertig J."/>
            <person name="Frankel J."/>
            <person name="Tsao C.-C."/>
            <person name="Gorovsky M.A."/>
            <person name="Keeling P.J."/>
            <person name="Waller R.F."/>
            <person name="Patron N.J."/>
            <person name="Cherry J.M."/>
            <person name="Stover N.A."/>
            <person name="Krieger C.J."/>
            <person name="del Toro C."/>
            <person name="Ryder H.F."/>
            <person name="Williamson S.C."/>
            <person name="Barbeau R.A."/>
            <person name="Hamilton E.P."/>
            <person name="Orias E."/>
        </authorList>
    </citation>
    <scope>NUCLEOTIDE SEQUENCE [LARGE SCALE GENOMIC DNA]</scope>
    <source>
        <strain evidence="3">SB210</strain>
    </source>
</reference>
<protein>
    <recommendedName>
        <fullName evidence="4">Transmembrane protein</fullName>
    </recommendedName>
</protein>
<evidence type="ECO:0000313" key="3">
    <source>
        <dbReference type="Proteomes" id="UP000009168"/>
    </source>
</evidence>
<proteinExistence type="predicted"/>
<keyword evidence="3" id="KW-1185">Reference proteome</keyword>
<dbReference type="InParanoid" id="Q23BL2"/>
<evidence type="ECO:0000313" key="2">
    <source>
        <dbReference type="EMBL" id="EAR94106.1"/>
    </source>
</evidence>
<keyword evidence="1" id="KW-0732">Signal</keyword>
<feature type="signal peptide" evidence="1">
    <location>
        <begin position="1"/>
        <end position="20"/>
    </location>
</feature>
<dbReference type="RefSeq" id="XP_001014351.1">
    <property type="nucleotide sequence ID" value="XM_001014351.1"/>
</dbReference>
<organism evidence="2 3">
    <name type="scientific">Tetrahymena thermophila (strain SB210)</name>
    <dbReference type="NCBI Taxonomy" id="312017"/>
    <lineage>
        <taxon>Eukaryota</taxon>
        <taxon>Sar</taxon>
        <taxon>Alveolata</taxon>
        <taxon>Ciliophora</taxon>
        <taxon>Intramacronucleata</taxon>
        <taxon>Oligohymenophorea</taxon>
        <taxon>Hymenostomatida</taxon>
        <taxon>Tetrahymenina</taxon>
        <taxon>Tetrahymenidae</taxon>
        <taxon>Tetrahymena</taxon>
    </lineage>
</organism>
<feature type="chain" id="PRO_5004202058" description="Transmembrane protein" evidence="1">
    <location>
        <begin position="21"/>
        <end position="105"/>
    </location>
</feature>
<accession>Q23BL2</accession>
<dbReference type="HOGENOM" id="CLU_144475_0_0_1"/>
<dbReference type="Proteomes" id="UP000009168">
    <property type="component" value="Unassembled WGS sequence"/>
</dbReference>
<sequence length="105" mass="11727">MRKIASVLILISIAMFTVNASQCSEDLTNLIYQGGICQKNDSDCLYALSTFLICGINCDRSSHREQQPATAVCVQKYCSNIRNDTVKNLYSKILTCYESDLPSLF</sequence>
<dbReference type="EMBL" id="GG662718">
    <property type="protein sequence ID" value="EAR94106.1"/>
    <property type="molecule type" value="Genomic_DNA"/>
</dbReference>
<dbReference type="AlphaFoldDB" id="Q23BL2"/>